<dbReference type="EMBL" id="MU863667">
    <property type="protein sequence ID" value="KAK4097845.1"/>
    <property type="molecule type" value="Genomic_DNA"/>
</dbReference>
<protein>
    <submittedName>
        <fullName evidence="1">Uncharacterized protein</fullName>
    </submittedName>
</protein>
<evidence type="ECO:0000313" key="1">
    <source>
        <dbReference type="EMBL" id="KAK4097845.1"/>
    </source>
</evidence>
<name>A0AAN6PTU4_9PEZI</name>
<reference evidence="1" key="1">
    <citation type="journal article" date="2023" name="Mol. Phylogenet. Evol.">
        <title>Genome-scale phylogeny and comparative genomics of the fungal order Sordariales.</title>
        <authorList>
            <person name="Hensen N."/>
            <person name="Bonometti L."/>
            <person name="Westerberg I."/>
            <person name="Brannstrom I.O."/>
            <person name="Guillou S."/>
            <person name="Cros-Aarteil S."/>
            <person name="Calhoun S."/>
            <person name="Haridas S."/>
            <person name="Kuo A."/>
            <person name="Mondo S."/>
            <person name="Pangilinan J."/>
            <person name="Riley R."/>
            <person name="LaButti K."/>
            <person name="Andreopoulos B."/>
            <person name="Lipzen A."/>
            <person name="Chen C."/>
            <person name="Yan M."/>
            <person name="Daum C."/>
            <person name="Ng V."/>
            <person name="Clum A."/>
            <person name="Steindorff A."/>
            <person name="Ohm R.A."/>
            <person name="Martin F."/>
            <person name="Silar P."/>
            <person name="Natvig D.O."/>
            <person name="Lalanne C."/>
            <person name="Gautier V."/>
            <person name="Ament-Velasquez S.L."/>
            <person name="Kruys A."/>
            <person name="Hutchinson M.I."/>
            <person name="Powell A.J."/>
            <person name="Barry K."/>
            <person name="Miller A.N."/>
            <person name="Grigoriev I.V."/>
            <person name="Debuchy R."/>
            <person name="Gladieux P."/>
            <person name="Hiltunen Thoren M."/>
            <person name="Johannesson H."/>
        </authorList>
    </citation>
    <scope>NUCLEOTIDE SEQUENCE</scope>
    <source>
        <strain evidence="1">CBS 757.83</strain>
    </source>
</reference>
<reference evidence="1" key="2">
    <citation type="submission" date="2023-05" db="EMBL/GenBank/DDBJ databases">
        <authorList>
            <consortium name="Lawrence Berkeley National Laboratory"/>
            <person name="Steindorff A."/>
            <person name="Hensen N."/>
            <person name="Bonometti L."/>
            <person name="Westerberg I."/>
            <person name="Brannstrom I.O."/>
            <person name="Guillou S."/>
            <person name="Cros-Aarteil S."/>
            <person name="Calhoun S."/>
            <person name="Haridas S."/>
            <person name="Kuo A."/>
            <person name="Mondo S."/>
            <person name="Pangilinan J."/>
            <person name="Riley R."/>
            <person name="Labutti K."/>
            <person name="Andreopoulos B."/>
            <person name="Lipzen A."/>
            <person name="Chen C."/>
            <person name="Yanf M."/>
            <person name="Daum C."/>
            <person name="Ng V."/>
            <person name="Clum A."/>
            <person name="Ohm R."/>
            <person name="Martin F."/>
            <person name="Silar P."/>
            <person name="Natvig D."/>
            <person name="Lalanne C."/>
            <person name="Gautier V."/>
            <person name="Ament-Velasquez S.L."/>
            <person name="Kruys A."/>
            <person name="Hutchinson M.I."/>
            <person name="Powell A.J."/>
            <person name="Barry K."/>
            <person name="Miller A.N."/>
            <person name="Grigoriev I.V."/>
            <person name="Debuchy R."/>
            <person name="Gladieux P."/>
            <person name="Thoren M.H."/>
            <person name="Johannesson H."/>
        </authorList>
    </citation>
    <scope>NUCLEOTIDE SEQUENCE</scope>
    <source>
        <strain evidence="1">CBS 757.83</strain>
    </source>
</reference>
<dbReference type="Proteomes" id="UP001305647">
    <property type="component" value="Unassembled WGS sequence"/>
</dbReference>
<sequence>MGRLGGIAITHLSMARDPQPWNGSLDHSVSPVAGDGRAQFPIEVVPSIELRLRCFDVPGGSALAGRDTPDTSACRSRVLLAEDRRLRRLCSVSGSNHEDGHVRGYEVLDHVRM</sequence>
<comment type="caution">
    <text evidence="1">The sequence shown here is derived from an EMBL/GenBank/DDBJ whole genome shotgun (WGS) entry which is preliminary data.</text>
</comment>
<evidence type="ECO:0000313" key="2">
    <source>
        <dbReference type="Proteomes" id="UP001305647"/>
    </source>
</evidence>
<accession>A0AAN6PTU4</accession>
<gene>
    <name evidence="1" type="ORF">N658DRAFT_259553</name>
</gene>
<proteinExistence type="predicted"/>
<dbReference type="AlphaFoldDB" id="A0AAN6PTU4"/>
<keyword evidence="2" id="KW-1185">Reference proteome</keyword>
<organism evidence="1 2">
    <name type="scientific">Parathielavia hyrcaniae</name>
    <dbReference type="NCBI Taxonomy" id="113614"/>
    <lineage>
        <taxon>Eukaryota</taxon>
        <taxon>Fungi</taxon>
        <taxon>Dikarya</taxon>
        <taxon>Ascomycota</taxon>
        <taxon>Pezizomycotina</taxon>
        <taxon>Sordariomycetes</taxon>
        <taxon>Sordariomycetidae</taxon>
        <taxon>Sordariales</taxon>
        <taxon>Chaetomiaceae</taxon>
        <taxon>Parathielavia</taxon>
    </lineage>
</organism>